<keyword evidence="1" id="KW-0472">Membrane</keyword>
<feature type="transmembrane region" description="Helical" evidence="1">
    <location>
        <begin position="13"/>
        <end position="33"/>
    </location>
</feature>
<dbReference type="AlphaFoldDB" id="A0A8J5EUY1"/>
<evidence type="ECO:0000313" key="2">
    <source>
        <dbReference type="EMBL" id="KAG6474258.1"/>
    </source>
</evidence>
<name>A0A8J5EUY1_ZINOF</name>
<proteinExistence type="predicted"/>
<organism evidence="2 3">
    <name type="scientific">Zingiber officinale</name>
    <name type="common">Ginger</name>
    <name type="synonym">Amomum zingiber</name>
    <dbReference type="NCBI Taxonomy" id="94328"/>
    <lineage>
        <taxon>Eukaryota</taxon>
        <taxon>Viridiplantae</taxon>
        <taxon>Streptophyta</taxon>
        <taxon>Embryophyta</taxon>
        <taxon>Tracheophyta</taxon>
        <taxon>Spermatophyta</taxon>
        <taxon>Magnoliopsida</taxon>
        <taxon>Liliopsida</taxon>
        <taxon>Zingiberales</taxon>
        <taxon>Zingiberaceae</taxon>
        <taxon>Zingiber</taxon>
    </lineage>
</organism>
<keyword evidence="3" id="KW-1185">Reference proteome</keyword>
<dbReference type="Proteomes" id="UP000734854">
    <property type="component" value="Unassembled WGS sequence"/>
</dbReference>
<sequence>MLLRFLLLPLQDLYQVSSFLMLIFSIDAFLIFINHRVPTCLWIHLHCRFIQNHSAYFPCQLWKNLEIWLCKVFSTGLFLCLLRSYTATTVLGLNNK</sequence>
<dbReference type="EMBL" id="JACMSC010000019">
    <property type="protein sequence ID" value="KAG6474258.1"/>
    <property type="molecule type" value="Genomic_DNA"/>
</dbReference>
<keyword evidence="1" id="KW-0812">Transmembrane</keyword>
<protein>
    <submittedName>
        <fullName evidence="2">Uncharacterized protein</fullName>
    </submittedName>
</protein>
<comment type="caution">
    <text evidence="2">The sequence shown here is derived from an EMBL/GenBank/DDBJ whole genome shotgun (WGS) entry which is preliminary data.</text>
</comment>
<evidence type="ECO:0000313" key="3">
    <source>
        <dbReference type="Proteomes" id="UP000734854"/>
    </source>
</evidence>
<evidence type="ECO:0000256" key="1">
    <source>
        <dbReference type="SAM" id="Phobius"/>
    </source>
</evidence>
<reference evidence="2 3" key="1">
    <citation type="submission" date="2020-08" db="EMBL/GenBank/DDBJ databases">
        <title>Plant Genome Project.</title>
        <authorList>
            <person name="Zhang R.-G."/>
        </authorList>
    </citation>
    <scope>NUCLEOTIDE SEQUENCE [LARGE SCALE GENOMIC DNA]</scope>
    <source>
        <tissue evidence="2">Rhizome</tissue>
    </source>
</reference>
<accession>A0A8J5EUY1</accession>
<keyword evidence="1" id="KW-1133">Transmembrane helix</keyword>
<gene>
    <name evidence="2" type="ORF">ZIOFF_068183</name>
</gene>